<keyword evidence="2" id="KW-1185">Reference proteome</keyword>
<dbReference type="Pfam" id="PF14430">
    <property type="entry name" value="Imm1"/>
    <property type="match status" value="1"/>
</dbReference>
<dbReference type="RefSeq" id="WP_209692349.1">
    <property type="nucleotide sequence ID" value="NZ_BAAAVU010000028.1"/>
</dbReference>
<name>A0ABS4UBY3_9ACTN</name>
<dbReference type="EMBL" id="JAGINT010000001">
    <property type="protein sequence ID" value="MBP2349141.1"/>
    <property type="molecule type" value="Genomic_DNA"/>
</dbReference>
<protein>
    <recommendedName>
        <fullName evidence="3">Immunity protein Imm1</fullName>
    </recommendedName>
</protein>
<evidence type="ECO:0008006" key="3">
    <source>
        <dbReference type="Google" id="ProtNLM"/>
    </source>
</evidence>
<dbReference type="InterPro" id="IPR025680">
    <property type="entry name" value="DddI"/>
</dbReference>
<dbReference type="Proteomes" id="UP000755585">
    <property type="component" value="Unassembled WGS sequence"/>
</dbReference>
<organism evidence="1 2">
    <name type="scientific">Kribbella aluminosa</name>
    <dbReference type="NCBI Taxonomy" id="416017"/>
    <lineage>
        <taxon>Bacteria</taxon>
        <taxon>Bacillati</taxon>
        <taxon>Actinomycetota</taxon>
        <taxon>Actinomycetes</taxon>
        <taxon>Propionibacteriales</taxon>
        <taxon>Kribbellaceae</taxon>
        <taxon>Kribbella</taxon>
    </lineage>
</organism>
<accession>A0ABS4UBY3</accession>
<evidence type="ECO:0000313" key="1">
    <source>
        <dbReference type="EMBL" id="MBP2349141.1"/>
    </source>
</evidence>
<comment type="caution">
    <text evidence="1">The sequence shown here is derived from an EMBL/GenBank/DDBJ whole genome shotgun (WGS) entry which is preliminary data.</text>
</comment>
<proteinExistence type="predicted"/>
<gene>
    <name evidence="1" type="ORF">JOF29_000224</name>
</gene>
<evidence type="ECO:0000313" key="2">
    <source>
        <dbReference type="Proteomes" id="UP000755585"/>
    </source>
</evidence>
<sequence>MTVLTAIYDFEKVELNSADELVALLDKVSALEDPTFLELSTSDDAILSIGLGAEFSTLRFYENRLAGEIYHSSPTLAEPHVATFLMGEQPTHMDDGSAISVEDARAAAIEFQKTGRRPEVVAWTVVPLPDPEPS</sequence>
<reference evidence="1 2" key="1">
    <citation type="submission" date="2021-03" db="EMBL/GenBank/DDBJ databases">
        <title>Sequencing the genomes of 1000 actinobacteria strains.</title>
        <authorList>
            <person name="Klenk H.-P."/>
        </authorList>
    </citation>
    <scope>NUCLEOTIDE SEQUENCE [LARGE SCALE GENOMIC DNA]</scope>
    <source>
        <strain evidence="1 2">DSM 18824</strain>
    </source>
</reference>